<accession>A0A0K1EB78</accession>
<sequence length="729" mass="76108">MVPWRPLAAPVRLPLTLCVVCAWICGLFAPASARAEAPVELLPAIPPGSPAAGEGVVRSVIVVEASSSLRATDPKGQRKLAAELHVDLSRDGDEVAVVAFAGTAREVTSGFVTIRSPEDRATLKLAIRGIGTEGVWADFSAGLAAGRKLLEAAPGSPSDRELLLILGDESCDPDPRGPLGVAAQVARPHRMDAFCHEKVLKEIVPALGGAPVFAFGLSRSAPRAFLEALGRASGGLGMVAAEADDLPRFIAGIHARLRGTALMKGAPGAAIEVHDGAGSLDVALVAPRGAGARLLDPAGVEVPTHNEKPGEVLFVEGPAYRLFKVASPAVGAYRVAGGAGGRFVAVEGSSLWLEFVDAPEVAEVGKEIEVRVRLASASGELPSLAFLDRHELHLRGAQAASGELGCSGQLATVKPVLLRRGADGIYRARQAPRARGELCFQAELVPGPGGMLTRRSAPLVVRAVPRLKLVAAGMPAFAPVVQGQAVEAMLSLEGSEIAVPLEAQLSLEGGPGLSLSPASIALTAEGPRVFTLRVEADPAAEGGPRSVKLEVRPVKPKGHETRAILLEGEVTVVPLTFWERTHPWIAVGSGGLVLLLFGLGLFLPPRFGRRLVLRYEDRRAPEVPRTGTCVLRKQARAGFYRGARLLLGAAGPVRTGAVVELRPASGGGVVARPLGGKVVREIPAEDAVALGEPREVRAVVLKDGVFRCAPSARYEVIDTGLVFWIEVGR</sequence>
<organism evidence="2 3">
    <name type="scientific">Chondromyces crocatus</name>
    <dbReference type="NCBI Taxonomy" id="52"/>
    <lineage>
        <taxon>Bacteria</taxon>
        <taxon>Pseudomonadati</taxon>
        <taxon>Myxococcota</taxon>
        <taxon>Polyangia</taxon>
        <taxon>Polyangiales</taxon>
        <taxon>Polyangiaceae</taxon>
        <taxon>Chondromyces</taxon>
    </lineage>
</organism>
<gene>
    <name evidence="2" type="ORF">CMC5_022410</name>
</gene>
<dbReference type="InterPro" id="IPR036465">
    <property type="entry name" value="vWFA_dom_sf"/>
</dbReference>
<dbReference type="CDD" id="cd00198">
    <property type="entry name" value="vWFA"/>
    <property type="match status" value="1"/>
</dbReference>
<protein>
    <recommendedName>
        <fullName evidence="4">VWFA domain-containing protein</fullName>
    </recommendedName>
</protein>
<proteinExistence type="predicted"/>
<evidence type="ECO:0008006" key="4">
    <source>
        <dbReference type="Google" id="ProtNLM"/>
    </source>
</evidence>
<keyword evidence="1" id="KW-1133">Transmembrane helix</keyword>
<evidence type="ECO:0000313" key="2">
    <source>
        <dbReference type="EMBL" id="AKT38099.1"/>
    </source>
</evidence>
<dbReference type="SUPFAM" id="SSF53300">
    <property type="entry name" value="vWA-like"/>
    <property type="match status" value="1"/>
</dbReference>
<dbReference type="KEGG" id="ccro:CMC5_022410"/>
<dbReference type="OrthoDB" id="5479248at2"/>
<dbReference type="Proteomes" id="UP000067626">
    <property type="component" value="Chromosome"/>
</dbReference>
<dbReference type="EMBL" id="CP012159">
    <property type="protein sequence ID" value="AKT38099.1"/>
    <property type="molecule type" value="Genomic_DNA"/>
</dbReference>
<keyword evidence="1" id="KW-0472">Membrane</keyword>
<evidence type="ECO:0000313" key="3">
    <source>
        <dbReference type="Proteomes" id="UP000067626"/>
    </source>
</evidence>
<keyword evidence="1" id="KW-0812">Transmembrane</keyword>
<dbReference type="RefSeq" id="WP_050430376.1">
    <property type="nucleotide sequence ID" value="NZ_CP012159.1"/>
</dbReference>
<evidence type="ECO:0000256" key="1">
    <source>
        <dbReference type="SAM" id="Phobius"/>
    </source>
</evidence>
<dbReference type="AlphaFoldDB" id="A0A0K1EB78"/>
<name>A0A0K1EB78_CHOCO</name>
<keyword evidence="3" id="KW-1185">Reference proteome</keyword>
<reference evidence="2 3" key="1">
    <citation type="submission" date="2015-07" db="EMBL/GenBank/DDBJ databases">
        <title>Genome analysis of myxobacterium Chondromyces crocatus Cm c5 reveals a high potential for natural compound synthesis and the genetic basis for the loss of fruiting body formation.</title>
        <authorList>
            <person name="Zaburannyi N."/>
            <person name="Bunk B."/>
            <person name="Maier J."/>
            <person name="Overmann J."/>
            <person name="Mueller R."/>
        </authorList>
    </citation>
    <scope>NUCLEOTIDE SEQUENCE [LARGE SCALE GENOMIC DNA]</scope>
    <source>
        <strain evidence="2 3">Cm c5</strain>
    </source>
</reference>
<feature type="transmembrane region" description="Helical" evidence="1">
    <location>
        <begin position="584"/>
        <end position="604"/>
    </location>
</feature>
<dbReference type="Gene3D" id="3.40.50.410">
    <property type="entry name" value="von Willebrand factor, type A domain"/>
    <property type="match status" value="1"/>
</dbReference>